<dbReference type="RefSeq" id="WP_155110290.1">
    <property type="nucleotide sequence ID" value="NZ_WMJZ01000098.1"/>
</dbReference>
<proteinExistence type="predicted"/>
<dbReference type="OrthoDB" id="9939018at2"/>
<dbReference type="AlphaFoldDB" id="A0A6L6ITA2"/>
<protein>
    <submittedName>
        <fullName evidence="1">Uncharacterized protein</fullName>
    </submittedName>
</protein>
<evidence type="ECO:0000313" key="2">
    <source>
        <dbReference type="Proteomes" id="UP000477739"/>
    </source>
</evidence>
<organism evidence="1 2">
    <name type="scientific">Intestinirhabdus alba</name>
    <dbReference type="NCBI Taxonomy" id="2899544"/>
    <lineage>
        <taxon>Bacteria</taxon>
        <taxon>Pseudomonadati</taxon>
        <taxon>Pseudomonadota</taxon>
        <taxon>Gammaproteobacteria</taxon>
        <taxon>Enterobacterales</taxon>
        <taxon>Enterobacteriaceae</taxon>
        <taxon>Intestinirhabdus</taxon>
    </lineage>
</organism>
<dbReference type="Proteomes" id="UP000477739">
    <property type="component" value="Unassembled WGS sequence"/>
</dbReference>
<reference evidence="1 2" key="1">
    <citation type="submission" date="2019-11" db="EMBL/GenBank/DDBJ databases">
        <title>Escherichia alba sp. nov. isolated from the gut of plastic-eating superworms Zophobas atratus.</title>
        <authorList>
            <person name="Yang Y."/>
        </authorList>
    </citation>
    <scope>NUCLEOTIDE SEQUENCE [LARGE SCALE GENOMIC DNA]</scope>
    <source>
        <strain evidence="2">BIT-B35</strain>
    </source>
</reference>
<keyword evidence="2" id="KW-1185">Reference proteome</keyword>
<comment type="caution">
    <text evidence="1">The sequence shown here is derived from an EMBL/GenBank/DDBJ whole genome shotgun (WGS) entry which is preliminary data.</text>
</comment>
<evidence type="ECO:0000313" key="1">
    <source>
        <dbReference type="EMBL" id="MTH48948.1"/>
    </source>
</evidence>
<sequence length="91" mass="10394">MEKTITETLHSLGLKTTKESLNKTIFLLNFGSLKSHQAVFDEAFNEIAEAKQQRSWQVITNCLNENTNAEMTVMTVRTMFKRAKAKKRSGQ</sequence>
<gene>
    <name evidence="1" type="ORF">GJV78_22555</name>
</gene>
<dbReference type="EMBL" id="WMJZ01000098">
    <property type="protein sequence ID" value="MTH48948.1"/>
    <property type="molecule type" value="Genomic_DNA"/>
</dbReference>
<accession>A0A6L6ITA2</accession>
<name>A0A6L6ITA2_9ENTR</name>